<comment type="caution">
    <text evidence="2">The sequence shown here is derived from an EMBL/GenBank/DDBJ whole genome shotgun (WGS) entry which is preliminary data.</text>
</comment>
<accession>A0A4S3J3V3</accession>
<evidence type="ECO:0000313" key="2">
    <source>
        <dbReference type="EMBL" id="THC89282.1"/>
    </source>
</evidence>
<evidence type="ECO:0000313" key="3">
    <source>
        <dbReference type="Proteomes" id="UP000308092"/>
    </source>
</evidence>
<sequence length="497" mass="56392">MGSPRPSVSQLWDTAMKKLFPRRVSQTRDQVCDTFVSLQSSNTSEHTDAFYMYSNSLEEQNQKCVASQLRSSDSTDVSYSSALMDPIERPTLPYTISSPNWNIFSESIKYLDGRPNEDAADWLHSVLSVFSKVYTVAKIVIIILLHYGVELEDMPDSLLSHVAHAEEVVITDSLVELIDAVEGLYYAIYSRLIMEIANVDLSSCFHLSLQRMASKDASALPEPSHLSRILCLCKEILELPTVCRDINSALVKQHQHEYVRHSVDRVGNIGFCLDDLLGYRRYILGVATNDSSAFRQKWSDADLMYEMPPEEILAILSEKYLAIASKMVFQDEPSTSELPFVNPEKVDPEIWEQELIKDHRQATLAKLEGKCLGEVRRDDDRRRLSDYMKEQKCICRSSCSCAWDCTLDPERRCPCAERLMRIMLAKRRKGPGSRHFGVRCSSLAKAIFQGVSCIRRDVDDYEIAVELDRALLLFTEEVQKQRVAAAKANGVKSLSDD</sequence>
<keyword evidence="3" id="KW-1185">Reference proteome</keyword>
<dbReference type="Proteomes" id="UP000308092">
    <property type="component" value="Unassembled WGS sequence"/>
</dbReference>
<evidence type="ECO:0000313" key="1">
    <source>
        <dbReference type="EMBL" id="KAA8643591.1"/>
    </source>
</evidence>
<dbReference type="RefSeq" id="XP_033422953.1">
    <property type="nucleotide sequence ID" value="XM_033574935.1"/>
</dbReference>
<dbReference type="OrthoDB" id="4158501at2759"/>
<dbReference type="EMBL" id="QUQM01000005">
    <property type="protein sequence ID" value="KAA8643591.1"/>
    <property type="molecule type" value="Genomic_DNA"/>
</dbReference>
<reference evidence="2 3" key="1">
    <citation type="submission" date="2019-03" db="EMBL/GenBank/DDBJ databases">
        <title>The genome sequence of a newly discovered highly antifungal drug resistant Aspergillus species, Aspergillus tanneri NIH 1004.</title>
        <authorList>
            <person name="Mounaud S."/>
            <person name="Singh I."/>
            <person name="Joardar V."/>
            <person name="Pakala S."/>
            <person name="Pakala S."/>
            <person name="Venepally P."/>
            <person name="Hoover J."/>
            <person name="Nierman W."/>
            <person name="Chung J."/>
            <person name="Losada L."/>
        </authorList>
    </citation>
    <scope>NUCLEOTIDE SEQUENCE [LARGE SCALE GENOMIC DNA]</scope>
    <source>
        <strain evidence="2 3">NIH1004</strain>
    </source>
</reference>
<dbReference type="GeneID" id="54333062"/>
<dbReference type="AlphaFoldDB" id="A0A4S3J3V3"/>
<evidence type="ECO:0000313" key="4">
    <source>
        <dbReference type="Proteomes" id="UP000324241"/>
    </source>
</evidence>
<proteinExistence type="predicted"/>
<gene>
    <name evidence="1" type="ORF">ATNIH1004_010360</name>
    <name evidence="2" type="ORF">EYZ11_011276</name>
</gene>
<reference evidence="1 4" key="2">
    <citation type="submission" date="2019-08" db="EMBL/GenBank/DDBJ databases">
        <title>The genome sequence of a newly discovered highly antifungal drug resistant Aspergillus species, Aspergillus tanneri NIH 1004.</title>
        <authorList>
            <person name="Mounaud S."/>
            <person name="Singh I."/>
            <person name="Joardar V."/>
            <person name="Pakala S."/>
            <person name="Pakala S."/>
            <person name="Venepally P."/>
            <person name="Chung J.K."/>
            <person name="Losada L."/>
            <person name="Nierman W.C."/>
        </authorList>
    </citation>
    <scope>NUCLEOTIDE SEQUENCE [LARGE SCALE GENOMIC DNA]</scope>
    <source>
        <strain evidence="1 4">NIH1004</strain>
    </source>
</reference>
<protein>
    <submittedName>
        <fullName evidence="2">Uncharacterized protein</fullName>
    </submittedName>
</protein>
<organism evidence="2 3">
    <name type="scientific">Aspergillus tanneri</name>
    <dbReference type="NCBI Taxonomy" id="1220188"/>
    <lineage>
        <taxon>Eukaryota</taxon>
        <taxon>Fungi</taxon>
        <taxon>Dikarya</taxon>
        <taxon>Ascomycota</taxon>
        <taxon>Pezizomycotina</taxon>
        <taxon>Eurotiomycetes</taxon>
        <taxon>Eurotiomycetidae</taxon>
        <taxon>Eurotiales</taxon>
        <taxon>Aspergillaceae</taxon>
        <taxon>Aspergillus</taxon>
        <taxon>Aspergillus subgen. Circumdati</taxon>
    </lineage>
</organism>
<dbReference type="VEuPathDB" id="FungiDB:EYZ11_011276"/>
<dbReference type="Proteomes" id="UP000324241">
    <property type="component" value="Unassembled WGS sequence"/>
</dbReference>
<dbReference type="EMBL" id="SOSA01000680">
    <property type="protein sequence ID" value="THC89282.1"/>
    <property type="molecule type" value="Genomic_DNA"/>
</dbReference>
<name>A0A4S3J3V3_9EURO</name>